<organism evidence="2 3">
    <name type="scientific">Rhodocollybia butyracea</name>
    <dbReference type="NCBI Taxonomy" id="206335"/>
    <lineage>
        <taxon>Eukaryota</taxon>
        <taxon>Fungi</taxon>
        <taxon>Dikarya</taxon>
        <taxon>Basidiomycota</taxon>
        <taxon>Agaricomycotina</taxon>
        <taxon>Agaricomycetes</taxon>
        <taxon>Agaricomycetidae</taxon>
        <taxon>Agaricales</taxon>
        <taxon>Marasmiineae</taxon>
        <taxon>Omphalotaceae</taxon>
        <taxon>Rhodocollybia</taxon>
    </lineage>
</organism>
<keyword evidence="3" id="KW-1185">Reference proteome</keyword>
<dbReference type="Proteomes" id="UP000772434">
    <property type="component" value="Unassembled WGS sequence"/>
</dbReference>
<feature type="transmembrane region" description="Helical" evidence="1">
    <location>
        <begin position="157"/>
        <end position="181"/>
    </location>
</feature>
<dbReference type="AlphaFoldDB" id="A0A9P5UCM3"/>
<reference evidence="2" key="1">
    <citation type="submission" date="2020-11" db="EMBL/GenBank/DDBJ databases">
        <authorList>
            <consortium name="DOE Joint Genome Institute"/>
            <person name="Ahrendt S."/>
            <person name="Riley R."/>
            <person name="Andreopoulos W."/>
            <person name="Labutti K."/>
            <person name="Pangilinan J."/>
            <person name="Ruiz-Duenas F.J."/>
            <person name="Barrasa J.M."/>
            <person name="Sanchez-Garcia M."/>
            <person name="Camarero S."/>
            <person name="Miyauchi S."/>
            <person name="Serrano A."/>
            <person name="Linde D."/>
            <person name="Babiker R."/>
            <person name="Drula E."/>
            <person name="Ayuso-Fernandez I."/>
            <person name="Pacheco R."/>
            <person name="Padilla G."/>
            <person name="Ferreira P."/>
            <person name="Barriuso J."/>
            <person name="Kellner H."/>
            <person name="Castanera R."/>
            <person name="Alfaro M."/>
            <person name="Ramirez L."/>
            <person name="Pisabarro A.G."/>
            <person name="Kuo A."/>
            <person name="Tritt A."/>
            <person name="Lipzen A."/>
            <person name="He G."/>
            <person name="Yan M."/>
            <person name="Ng V."/>
            <person name="Cullen D."/>
            <person name="Martin F."/>
            <person name="Rosso M.-N."/>
            <person name="Henrissat B."/>
            <person name="Hibbett D."/>
            <person name="Martinez A.T."/>
            <person name="Grigoriev I.V."/>
        </authorList>
    </citation>
    <scope>NUCLEOTIDE SEQUENCE</scope>
    <source>
        <strain evidence="2">AH 40177</strain>
    </source>
</reference>
<keyword evidence="1" id="KW-1133">Transmembrane helix</keyword>
<dbReference type="OrthoDB" id="2996660at2759"/>
<feature type="non-terminal residue" evidence="2">
    <location>
        <position position="228"/>
    </location>
</feature>
<accession>A0A9P5UCM3</accession>
<name>A0A9P5UCM3_9AGAR</name>
<protein>
    <submittedName>
        <fullName evidence="2">Uncharacterized protein</fullName>
    </submittedName>
</protein>
<dbReference type="EMBL" id="JADNRY010000019">
    <property type="protein sequence ID" value="KAF9073323.1"/>
    <property type="molecule type" value="Genomic_DNA"/>
</dbReference>
<evidence type="ECO:0000313" key="2">
    <source>
        <dbReference type="EMBL" id="KAF9073323.1"/>
    </source>
</evidence>
<proteinExistence type="predicted"/>
<evidence type="ECO:0000313" key="3">
    <source>
        <dbReference type="Proteomes" id="UP000772434"/>
    </source>
</evidence>
<keyword evidence="1" id="KW-0472">Membrane</keyword>
<evidence type="ECO:0000256" key="1">
    <source>
        <dbReference type="SAM" id="Phobius"/>
    </source>
</evidence>
<keyword evidence="1" id="KW-0812">Transmembrane</keyword>
<gene>
    <name evidence="2" type="ORF">BDP27DRAFT_1319230</name>
</gene>
<sequence length="228" mass="23806">MRKSLIVVLWGVVKAFAGLLDLTITPTVTIGQTAEASWKWNFFQIPLATHTFVVVLDQGESHKSTFTTVQTGFSGVIPLTVPNTGSMPSSAASSSLTASLPPSATSSSGALSSSSAAIPSPMLLTPSSAQTITQVTTTTAPASTQTSLAVHHSLSPGILACFIVGGLLAFLLLALSAICIWRRVSFYPAVTIPGESSVAKSYWDGDSDLYSLTPSDSVSRAMHSFPRK</sequence>
<comment type="caution">
    <text evidence="2">The sequence shown here is derived from an EMBL/GenBank/DDBJ whole genome shotgun (WGS) entry which is preliminary data.</text>
</comment>